<evidence type="ECO:0000256" key="1">
    <source>
        <dbReference type="SAM" id="MobiDB-lite"/>
    </source>
</evidence>
<gene>
    <name evidence="3" type="ORF">ILEXP_LOCUS35990</name>
</gene>
<name>A0ABC8TGT3_9AQUA</name>
<dbReference type="Proteomes" id="UP001642360">
    <property type="component" value="Unassembled WGS sequence"/>
</dbReference>
<sequence length="108" mass="11863">MGSLTFLLALLGCFILLVSYTLRSRHTDSPSLTPNNIIKVCWLTRTKEAPSSTLVTSQNLFRFGISPKSTIILVVALNPPPFVINVDSSPTRSNEDDVTSSGGKRKRR</sequence>
<organism evidence="3 4">
    <name type="scientific">Ilex paraguariensis</name>
    <name type="common">yerba mate</name>
    <dbReference type="NCBI Taxonomy" id="185542"/>
    <lineage>
        <taxon>Eukaryota</taxon>
        <taxon>Viridiplantae</taxon>
        <taxon>Streptophyta</taxon>
        <taxon>Embryophyta</taxon>
        <taxon>Tracheophyta</taxon>
        <taxon>Spermatophyta</taxon>
        <taxon>Magnoliopsida</taxon>
        <taxon>eudicotyledons</taxon>
        <taxon>Gunneridae</taxon>
        <taxon>Pentapetalae</taxon>
        <taxon>asterids</taxon>
        <taxon>campanulids</taxon>
        <taxon>Aquifoliales</taxon>
        <taxon>Aquifoliaceae</taxon>
        <taxon>Ilex</taxon>
    </lineage>
</organism>
<proteinExistence type="predicted"/>
<keyword evidence="4" id="KW-1185">Reference proteome</keyword>
<evidence type="ECO:0008006" key="5">
    <source>
        <dbReference type="Google" id="ProtNLM"/>
    </source>
</evidence>
<keyword evidence="2" id="KW-0732">Signal</keyword>
<reference evidence="3 4" key="1">
    <citation type="submission" date="2024-02" db="EMBL/GenBank/DDBJ databases">
        <authorList>
            <person name="Vignale AGUSTIN F."/>
            <person name="Sosa J E."/>
            <person name="Modenutti C."/>
        </authorList>
    </citation>
    <scope>NUCLEOTIDE SEQUENCE [LARGE SCALE GENOMIC DNA]</scope>
</reference>
<feature type="region of interest" description="Disordered" evidence="1">
    <location>
        <begin position="84"/>
        <end position="108"/>
    </location>
</feature>
<protein>
    <recommendedName>
        <fullName evidence="5">ATP synthase F0 subunit 8</fullName>
    </recommendedName>
</protein>
<comment type="caution">
    <text evidence="3">The sequence shown here is derived from an EMBL/GenBank/DDBJ whole genome shotgun (WGS) entry which is preliminary data.</text>
</comment>
<feature type="signal peptide" evidence="2">
    <location>
        <begin position="1"/>
        <end position="23"/>
    </location>
</feature>
<evidence type="ECO:0000256" key="2">
    <source>
        <dbReference type="SAM" id="SignalP"/>
    </source>
</evidence>
<feature type="chain" id="PRO_5044777203" description="ATP synthase F0 subunit 8" evidence="2">
    <location>
        <begin position="24"/>
        <end position="108"/>
    </location>
</feature>
<evidence type="ECO:0000313" key="3">
    <source>
        <dbReference type="EMBL" id="CAK9166750.1"/>
    </source>
</evidence>
<evidence type="ECO:0000313" key="4">
    <source>
        <dbReference type="Proteomes" id="UP001642360"/>
    </source>
</evidence>
<dbReference type="EMBL" id="CAUOFW020004680">
    <property type="protein sequence ID" value="CAK9166750.1"/>
    <property type="molecule type" value="Genomic_DNA"/>
</dbReference>
<accession>A0ABC8TGT3</accession>
<dbReference type="AlphaFoldDB" id="A0ABC8TGT3"/>